<dbReference type="GO" id="GO:0003723">
    <property type="term" value="F:RNA binding"/>
    <property type="evidence" value="ECO:0007669"/>
    <property type="project" value="InterPro"/>
</dbReference>
<gene>
    <name evidence="3" type="ORF">EVOR1521_LOCUS19460</name>
</gene>
<name>A0AA36IWH1_9DINO</name>
<comment type="caution">
    <text evidence="3">The sequence shown here is derived from an EMBL/GenBank/DDBJ whole genome shotgun (WGS) entry which is preliminary data.</text>
</comment>
<feature type="region of interest" description="Disordered" evidence="1">
    <location>
        <begin position="134"/>
        <end position="156"/>
    </location>
</feature>
<organism evidence="3 4">
    <name type="scientific">Effrenium voratum</name>
    <dbReference type="NCBI Taxonomy" id="2562239"/>
    <lineage>
        <taxon>Eukaryota</taxon>
        <taxon>Sar</taxon>
        <taxon>Alveolata</taxon>
        <taxon>Dinophyceae</taxon>
        <taxon>Suessiales</taxon>
        <taxon>Symbiodiniaceae</taxon>
        <taxon>Effrenium</taxon>
    </lineage>
</organism>
<reference evidence="3" key="1">
    <citation type="submission" date="2023-08" db="EMBL/GenBank/DDBJ databases">
        <authorList>
            <person name="Chen Y."/>
            <person name="Shah S."/>
            <person name="Dougan E. K."/>
            <person name="Thang M."/>
            <person name="Chan C."/>
        </authorList>
    </citation>
    <scope>NUCLEOTIDE SEQUENCE</scope>
</reference>
<dbReference type="Pfam" id="PF15247">
    <property type="entry name" value="SLBP_RNA_bind"/>
    <property type="match status" value="1"/>
</dbReference>
<dbReference type="AlphaFoldDB" id="A0AA36IWH1"/>
<sequence length="174" mass="19660">MKALRQLREDALTLPLEQIGFPAGTSRRGSPGLASPDRAFSTPPRVVRARALAPGSSVSEARACSESAEKRTARWQVDADWVARKWSSGRLLQEVPLSSDTGLTREGWAQRFERREYQIRIGKATREYQLWSEHSLRTGRQGPATPKAAEQTTKSSFEAQYAEWRRQLHEKPRA</sequence>
<evidence type="ECO:0000313" key="4">
    <source>
        <dbReference type="Proteomes" id="UP001178507"/>
    </source>
</evidence>
<dbReference type="Proteomes" id="UP001178507">
    <property type="component" value="Unassembled WGS sequence"/>
</dbReference>
<feature type="region of interest" description="Disordered" evidence="1">
    <location>
        <begin position="18"/>
        <end position="41"/>
    </location>
</feature>
<dbReference type="InterPro" id="IPR029344">
    <property type="entry name" value="SLBP_RNA_bind"/>
</dbReference>
<dbReference type="EMBL" id="CAUJNA010002990">
    <property type="protein sequence ID" value="CAJ1394901.1"/>
    <property type="molecule type" value="Genomic_DNA"/>
</dbReference>
<keyword evidence="4" id="KW-1185">Reference proteome</keyword>
<dbReference type="Gene3D" id="1.10.8.1120">
    <property type="entry name" value="Histone RNA hairpin-binding protein RNA-binding domain"/>
    <property type="match status" value="1"/>
</dbReference>
<evidence type="ECO:0000259" key="2">
    <source>
        <dbReference type="Pfam" id="PF15247"/>
    </source>
</evidence>
<accession>A0AA36IWH1</accession>
<feature type="domain" description="Histone RNA hairpin-binding protein RNA-binding" evidence="2">
    <location>
        <begin position="109"/>
        <end position="170"/>
    </location>
</feature>
<evidence type="ECO:0000256" key="1">
    <source>
        <dbReference type="SAM" id="MobiDB-lite"/>
    </source>
</evidence>
<proteinExistence type="predicted"/>
<evidence type="ECO:0000313" key="3">
    <source>
        <dbReference type="EMBL" id="CAJ1394901.1"/>
    </source>
</evidence>
<protein>
    <recommendedName>
        <fullName evidence="2">Histone RNA hairpin-binding protein RNA-binding domain-containing protein</fullName>
    </recommendedName>
</protein>
<dbReference type="InterPro" id="IPR038294">
    <property type="entry name" value="SLBP_RNA_bind_sf"/>
</dbReference>